<dbReference type="Proteomes" id="UP000324222">
    <property type="component" value="Unassembled WGS sequence"/>
</dbReference>
<gene>
    <name evidence="1" type="ORF">E2C01_024940</name>
</gene>
<dbReference type="EMBL" id="VSRR010002478">
    <property type="protein sequence ID" value="MPC31646.1"/>
    <property type="molecule type" value="Genomic_DNA"/>
</dbReference>
<sequence length="227" mass="25487">MSECPTLYLRGETSTGSLMRAVFPRWRWAMTCQPAARVGSGRGILTMQKSELDILGGGANGNAMTMHYSHQCFFGVTGPRVKVDHIAHHTCHSIIRECLQEWVSSDDFIREYGYWISAWSAKSRNSLKAPTRWRMVSSGTSGPYERSRAISDSMLGLSMAWQLKSAQPRKNPNEKTPTLHFKVNKAMNPQNITQGTEEVVAKEGKAWTVGEHNHAEVWVGDDDVWCL</sequence>
<accession>A0A5B7EEN4</accession>
<name>A0A5B7EEN4_PORTR</name>
<reference evidence="1 2" key="1">
    <citation type="submission" date="2019-05" db="EMBL/GenBank/DDBJ databases">
        <title>Another draft genome of Portunus trituberculatus and its Hox gene families provides insights of decapod evolution.</title>
        <authorList>
            <person name="Jeong J.-H."/>
            <person name="Song I."/>
            <person name="Kim S."/>
            <person name="Choi T."/>
            <person name="Kim D."/>
            <person name="Ryu S."/>
            <person name="Kim W."/>
        </authorList>
    </citation>
    <scope>NUCLEOTIDE SEQUENCE [LARGE SCALE GENOMIC DNA]</scope>
    <source>
        <tissue evidence="1">Muscle</tissue>
    </source>
</reference>
<protein>
    <submittedName>
        <fullName evidence="1">Uncharacterized protein</fullName>
    </submittedName>
</protein>
<evidence type="ECO:0000313" key="1">
    <source>
        <dbReference type="EMBL" id="MPC31646.1"/>
    </source>
</evidence>
<evidence type="ECO:0000313" key="2">
    <source>
        <dbReference type="Proteomes" id="UP000324222"/>
    </source>
</evidence>
<comment type="caution">
    <text evidence="1">The sequence shown here is derived from an EMBL/GenBank/DDBJ whole genome shotgun (WGS) entry which is preliminary data.</text>
</comment>
<proteinExistence type="predicted"/>
<organism evidence="1 2">
    <name type="scientific">Portunus trituberculatus</name>
    <name type="common">Swimming crab</name>
    <name type="synonym">Neptunus trituberculatus</name>
    <dbReference type="NCBI Taxonomy" id="210409"/>
    <lineage>
        <taxon>Eukaryota</taxon>
        <taxon>Metazoa</taxon>
        <taxon>Ecdysozoa</taxon>
        <taxon>Arthropoda</taxon>
        <taxon>Crustacea</taxon>
        <taxon>Multicrustacea</taxon>
        <taxon>Malacostraca</taxon>
        <taxon>Eumalacostraca</taxon>
        <taxon>Eucarida</taxon>
        <taxon>Decapoda</taxon>
        <taxon>Pleocyemata</taxon>
        <taxon>Brachyura</taxon>
        <taxon>Eubrachyura</taxon>
        <taxon>Portunoidea</taxon>
        <taxon>Portunidae</taxon>
        <taxon>Portuninae</taxon>
        <taxon>Portunus</taxon>
    </lineage>
</organism>
<dbReference type="AlphaFoldDB" id="A0A5B7EEN4"/>
<keyword evidence="2" id="KW-1185">Reference proteome</keyword>